<evidence type="ECO:0000256" key="1">
    <source>
        <dbReference type="SAM" id="MobiDB-lite"/>
    </source>
</evidence>
<dbReference type="GeneID" id="95407806"/>
<keyword evidence="4" id="KW-1185">Reference proteome</keyword>
<accession>A0ABS4FKW9</accession>
<feature type="region of interest" description="Disordered" evidence="1">
    <location>
        <begin position="23"/>
        <end position="120"/>
    </location>
</feature>
<sequence length="227" mass="25106">MINIKKVTVITGVVMMLITSACGNESTKTSDGNVNQKSETIQGNTTTDSNQEQEDKKESINKEESGDIEENQGNNAESGSSDTSDDKKIGGNSKETNDKNVSETKTIQSNQSDQSNQDTQDKEILIIIDQTEKPTTGNSFDFFVNKAPEGYNLVEMQWLSEHSVVKNTIQEAVEHGSNGEDGFYISGNGQYSGFIYPDNLKGEKGKVLFLFRDEHGNELTWEKEITL</sequence>
<evidence type="ECO:0000313" key="4">
    <source>
        <dbReference type="Proteomes" id="UP000706926"/>
    </source>
</evidence>
<proteinExistence type="predicted"/>
<dbReference type="EMBL" id="JAGGKI010000031">
    <property type="protein sequence ID" value="MBP1896825.1"/>
    <property type="molecule type" value="Genomic_DNA"/>
</dbReference>
<evidence type="ECO:0008006" key="5">
    <source>
        <dbReference type="Google" id="ProtNLM"/>
    </source>
</evidence>
<feature type="compositionally biased region" description="Polar residues" evidence="1">
    <location>
        <begin position="23"/>
        <end position="50"/>
    </location>
</feature>
<gene>
    <name evidence="3" type="ORF">J2Z18_005966</name>
</gene>
<feature type="chain" id="PRO_5045088952" description="DUF4352 domain-containing protein" evidence="2">
    <location>
        <begin position="24"/>
        <end position="227"/>
    </location>
</feature>
<feature type="compositionally biased region" description="Basic and acidic residues" evidence="1">
    <location>
        <begin position="84"/>
        <end position="102"/>
    </location>
</feature>
<dbReference type="RefSeq" id="WP_007131479.1">
    <property type="nucleotide sequence ID" value="NZ_BOSA01000003.1"/>
</dbReference>
<keyword evidence="2" id="KW-0732">Signal</keyword>
<evidence type="ECO:0000313" key="3">
    <source>
        <dbReference type="EMBL" id="MBP1896825.1"/>
    </source>
</evidence>
<evidence type="ECO:0000256" key="2">
    <source>
        <dbReference type="SAM" id="SignalP"/>
    </source>
</evidence>
<dbReference type="PROSITE" id="PS51257">
    <property type="entry name" value="PROKAR_LIPOPROTEIN"/>
    <property type="match status" value="1"/>
</dbReference>
<feature type="signal peptide" evidence="2">
    <location>
        <begin position="1"/>
        <end position="23"/>
    </location>
</feature>
<dbReference type="Proteomes" id="UP000706926">
    <property type="component" value="Unassembled WGS sequence"/>
</dbReference>
<comment type="caution">
    <text evidence="3">The sequence shown here is derived from an EMBL/GenBank/DDBJ whole genome shotgun (WGS) entry which is preliminary data.</text>
</comment>
<feature type="compositionally biased region" description="Polar residues" evidence="1">
    <location>
        <begin position="71"/>
        <end position="82"/>
    </location>
</feature>
<organism evidence="3 4">
    <name type="scientific">Paenibacillus lactis</name>
    <dbReference type="NCBI Taxonomy" id="228574"/>
    <lineage>
        <taxon>Bacteria</taxon>
        <taxon>Bacillati</taxon>
        <taxon>Bacillota</taxon>
        <taxon>Bacilli</taxon>
        <taxon>Bacillales</taxon>
        <taxon>Paenibacillaceae</taxon>
        <taxon>Paenibacillus</taxon>
    </lineage>
</organism>
<protein>
    <recommendedName>
        <fullName evidence="5">DUF4352 domain-containing protein</fullName>
    </recommendedName>
</protein>
<reference evidence="3 4" key="1">
    <citation type="submission" date="2021-03" db="EMBL/GenBank/DDBJ databases">
        <title>Genomic Encyclopedia of Type Strains, Phase IV (KMG-IV): sequencing the most valuable type-strain genomes for metagenomic binning, comparative biology and taxonomic classification.</title>
        <authorList>
            <person name="Goeker M."/>
        </authorList>
    </citation>
    <scope>NUCLEOTIDE SEQUENCE [LARGE SCALE GENOMIC DNA]</scope>
    <source>
        <strain evidence="3 4">DSM 15596</strain>
    </source>
</reference>
<feature type="compositionally biased region" description="Low complexity" evidence="1">
    <location>
        <begin position="108"/>
        <end position="118"/>
    </location>
</feature>
<name>A0ABS4FKW9_9BACL</name>
<feature type="compositionally biased region" description="Basic and acidic residues" evidence="1">
    <location>
        <begin position="53"/>
        <end position="65"/>
    </location>
</feature>